<evidence type="ECO:0000313" key="3">
    <source>
        <dbReference type="Proteomes" id="UP000776252"/>
    </source>
</evidence>
<reference evidence="2 3" key="1">
    <citation type="submission" date="2021-06" db="EMBL/GenBank/DDBJ databases">
        <title>Clostridia strains as spoilage organisms.</title>
        <authorList>
            <person name="Wambui J."/>
            <person name="Stephan R."/>
            <person name="Stevens M.J.A."/>
        </authorList>
    </citation>
    <scope>NUCLEOTIDE SEQUENCE [LARGE SCALE GENOMIC DNA]</scope>
    <source>
        <strain evidence="2 3">DSM 14204</strain>
    </source>
</reference>
<feature type="domain" description="DUF6938" evidence="1">
    <location>
        <begin position="1"/>
        <end position="39"/>
    </location>
</feature>
<dbReference type="InterPro" id="IPR054218">
    <property type="entry name" value="DUF6938"/>
</dbReference>
<gene>
    <name evidence="2" type="ORF">KPL37_17420</name>
</gene>
<dbReference type="EMBL" id="JAHLDV010000068">
    <property type="protein sequence ID" value="MBU3161489.1"/>
    <property type="molecule type" value="Genomic_DNA"/>
</dbReference>
<evidence type="ECO:0000313" key="2">
    <source>
        <dbReference type="EMBL" id="MBU3161489.1"/>
    </source>
</evidence>
<keyword evidence="3" id="KW-1185">Reference proteome</keyword>
<name>A0ABS6BY27_9CLOT</name>
<sequence>MIKSVGGHEARSAIRSAEVGDGTIECGEIDNGAYKVVELAVNGRRGLQS</sequence>
<accession>A0ABS6BY27</accession>
<protein>
    <recommendedName>
        <fullName evidence="1">DUF6938 domain-containing protein</fullName>
    </recommendedName>
</protein>
<dbReference type="Pfam" id="PF22053">
    <property type="entry name" value="DUF6938"/>
    <property type="match status" value="1"/>
</dbReference>
<dbReference type="RefSeq" id="WP_216151315.1">
    <property type="nucleotide sequence ID" value="NZ_JAHLDV010000068.1"/>
</dbReference>
<organism evidence="2 3">
    <name type="scientific">Clostridium frigoris</name>
    <dbReference type="NCBI Taxonomy" id="205327"/>
    <lineage>
        <taxon>Bacteria</taxon>
        <taxon>Bacillati</taxon>
        <taxon>Bacillota</taxon>
        <taxon>Clostridia</taxon>
        <taxon>Eubacteriales</taxon>
        <taxon>Clostridiaceae</taxon>
        <taxon>Clostridium</taxon>
    </lineage>
</organism>
<dbReference type="Proteomes" id="UP000776252">
    <property type="component" value="Unassembled WGS sequence"/>
</dbReference>
<proteinExistence type="predicted"/>
<comment type="caution">
    <text evidence="2">The sequence shown here is derived from an EMBL/GenBank/DDBJ whole genome shotgun (WGS) entry which is preliminary data.</text>
</comment>
<evidence type="ECO:0000259" key="1">
    <source>
        <dbReference type="Pfam" id="PF22053"/>
    </source>
</evidence>